<comment type="similarity">
    <text evidence="1">Belongs to the class-II pyridine nucleotide-disulfide oxidoreductase family.</text>
</comment>
<name>A0A7S3DTL9_9STRA</name>
<dbReference type="AlphaFoldDB" id="A0A7S3DTL9"/>
<dbReference type="InterPro" id="IPR050097">
    <property type="entry name" value="Ferredoxin-NADP_redctase_2"/>
</dbReference>
<evidence type="ECO:0000259" key="5">
    <source>
        <dbReference type="Pfam" id="PF07992"/>
    </source>
</evidence>
<feature type="chain" id="PRO_5030958320" description="FAD/NAD(P)-binding domain-containing protein" evidence="4">
    <location>
        <begin position="32"/>
        <end position="411"/>
    </location>
</feature>
<evidence type="ECO:0000313" key="6">
    <source>
        <dbReference type="EMBL" id="CAD9979460.1"/>
    </source>
</evidence>
<accession>A0A7S3DTL9</accession>
<keyword evidence="2" id="KW-0285">Flavoprotein</keyword>
<dbReference type="SUPFAM" id="SSF51905">
    <property type="entry name" value="FAD/NAD(P)-binding domain"/>
    <property type="match status" value="1"/>
</dbReference>
<reference evidence="6" key="1">
    <citation type="submission" date="2021-01" db="EMBL/GenBank/DDBJ databases">
        <authorList>
            <person name="Corre E."/>
            <person name="Pelletier E."/>
            <person name="Niang G."/>
            <person name="Scheremetjew M."/>
            <person name="Finn R."/>
            <person name="Kale V."/>
            <person name="Holt S."/>
            <person name="Cochrane G."/>
            <person name="Meng A."/>
            <person name="Brown T."/>
            <person name="Cohen L."/>
        </authorList>
    </citation>
    <scope>NUCLEOTIDE SEQUENCE</scope>
    <source>
        <strain evidence="6">CCMP125</strain>
    </source>
</reference>
<keyword evidence="3" id="KW-0560">Oxidoreductase</keyword>
<dbReference type="InterPro" id="IPR036188">
    <property type="entry name" value="FAD/NAD-bd_sf"/>
</dbReference>
<dbReference type="GO" id="GO:0016491">
    <property type="term" value="F:oxidoreductase activity"/>
    <property type="evidence" value="ECO:0007669"/>
    <property type="project" value="UniProtKB-KW"/>
</dbReference>
<dbReference type="GO" id="GO:0097237">
    <property type="term" value="P:cellular response to toxic substance"/>
    <property type="evidence" value="ECO:0007669"/>
    <property type="project" value="UniProtKB-ARBA"/>
</dbReference>
<dbReference type="InterPro" id="IPR023753">
    <property type="entry name" value="FAD/NAD-binding_dom"/>
</dbReference>
<dbReference type="Gene3D" id="3.50.50.60">
    <property type="entry name" value="FAD/NAD(P)-binding domain"/>
    <property type="match status" value="2"/>
</dbReference>
<dbReference type="PANTHER" id="PTHR48105">
    <property type="entry name" value="THIOREDOXIN REDUCTASE 1-RELATED-RELATED"/>
    <property type="match status" value="1"/>
</dbReference>
<sequence>MTRFSIMRGVTLSALALGWTLLMTQTETCHAFVTPSTHRAAARVATHNLPSSSSTTLPSGSSSSRLFMEVIECDVAIIGGGPAGCTCALYTSRADLKTVILDKNPAVGALAITSHIANYPGVDRSMSGEELLDQMRTQAMQYGTQYMRLQVFMIDVDHTGDETYTKMVYTPEATIKARSLVLATGAMGRAAPPFPGEAEYLGQGVSYCATCDGAFYRDSEVAVFGGTIEAMEEAMFLTKFASTVHWITSTDVVKIAEERAAAGLEYNKDIDIDHVQDLLDCPNVQHWSKTRLLSVEGDPSGVTGVQVQAMGGDAPEPQIIPVEGAFIYGAGGGNKPITDFIHNKVEFLEDGGVLVNEDMETSVKGVFAIGDIRNTAYKQVVVAAADGCIAAMAIDKFLKGRKTVKVDWIHK</sequence>
<evidence type="ECO:0000256" key="3">
    <source>
        <dbReference type="ARBA" id="ARBA00023002"/>
    </source>
</evidence>
<organism evidence="6">
    <name type="scientific">Entomoneis paludosa</name>
    <dbReference type="NCBI Taxonomy" id="265537"/>
    <lineage>
        <taxon>Eukaryota</taxon>
        <taxon>Sar</taxon>
        <taxon>Stramenopiles</taxon>
        <taxon>Ochrophyta</taxon>
        <taxon>Bacillariophyta</taxon>
        <taxon>Bacillariophyceae</taxon>
        <taxon>Bacillariophycidae</taxon>
        <taxon>Entomoneidaceae</taxon>
        <taxon>Entomoneis</taxon>
    </lineage>
</organism>
<feature type="signal peptide" evidence="4">
    <location>
        <begin position="1"/>
        <end position="31"/>
    </location>
</feature>
<evidence type="ECO:0000256" key="1">
    <source>
        <dbReference type="ARBA" id="ARBA00009333"/>
    </source>
</evidence>
<dbReference type="EMBL" id="HBHT01028199">
    <property type="protein sequence ID" value="CAD9979460.1"/>
    <property type="molecule type" value="Transcribed_RNA"/>
</dbReference>
<dbReference type="Pfam" id="PF07992">
    <property type="entry name" value="Pyr_redox_2"/>
    <property type="match status" value="1"/>
</dbReference>
<dbReference type="PRINTS" id="PR00368">
    <property type="entry name" value="FADPNR"/>
</dbReference>
<evidence type="ECO:0000256" key="4">
    <source>
        <dbReference type="SAM" id="SignalP"/>
    </source>
</evidence>
<gene>
    <name evidence="6" type="ORF">APAL1065_LOCUS18947</name>
</gene>
<feature type="domain" description="FAD/NAD(P)-binding" evidence="5">
    <location>
        <begin position="74"/>
        <end position="387"/>
    </location>
</feature>
<dbReference type="PRINTS" id="PR00469">
    <property type="entry name" value="PNDRDTASEII"/>
</dbReference>
<keyword evidence="4" id="KW-0732">Signal</keyword>
<proteinExistence type="inferred from homology"/>
<evidence type="ECO:0000256" key="2">
    <source>
        <dbReference type="ARBA" id="ARBA00022630"/>
    </source>
</evidence>
<protein>
    <recommendedName>
        <fullName evidence="5">FAD/NAD(P)-binding domain-containing protein</fullName>
    </recommendedName>
</protein>